<sequence length="83" mass="9377">MAAWKVKKAKLIFDVGSDSAIEQVKGSHSFRLFGSPTVLMIISHGSFLSYNLYKHFEAWLQLHQAQLLVWDKTIPLVQPHGAL</sequence>
<gene>
    <name evidence="1" type="ORF">V6N12_070670</name>
</gene>
<keyword evidence="2" id="KW-1185">Reference proteome</keyword>
<evidence type="ECO:0000313" key="1">
    <source>
        <dbReference type="EMBL" id="KAK8580393.1"/>
    </source>
</evidence>
<proteinExistence type="predicted"/>
<organism evidence="1 2">
    <name type="scientific">Hibiscus sabdariffa</name>
    <name type="common">roselle</name>
    <dbReference type="NCBI Taxonomy" id="183260"/>
    <lineage>
        <taxon>Eukaryota</taxon>
        <taxon>Viridiplantae</taxon>
        <taxon>Streptophyta</taxon>
        <taxon>Embryophyta</taxon>
        <taxon>Tracheophyta</taxon>
        <taxon>Spermatophyta</taxon>
        <taxon>Magnoliopsida</taxon>
        <taxon>eudicotyledons</taxon>
        <taxon>Gunneridae</taxon>
        <taxon>Pentapetalae</taxon>
        <taxon>rosids</taxon>
        <taxon>malvids</taxon>
        <taxon>Malvales</taxon>
        <taxon>Malvaceae</taxon>
        <taxon>Malvoideae</taxon>
        <taxon>Hibiscus</taxon>
    </lineage>
</organism>
<accession>A0ABR2FHJ0</accession>
<name>A0ABR2FHJ0_9ROSI</name>
<dbReference type="Proteomes" id="UP001472677">
    <property type="component" value="Unassembled WGS sequence"/>
</dbReference>
<reference evidence="1 2" key="1">
    <citation type="journal article" date="2024" name="G3 (Bethesda)">
        <title>Genome assembly of Hibiscus sabdariffa L. provides insights into metabolisms of medicinal natural products.</title>
        <authorList>
            <person name="Kim T."/>
        </authorList>
    </citation>
    <scope>NUCLEOTIDE SEQUENCE [LARGE SCALE GENOMIC DNA]</scope>
    <source>
        <strain evidence="1">TK-2024</strain>
        <tissue evidence="1">Old leaves</tissue>
    </source>
</reference>
<protein>
    <submittedName>
        <fullName evidence="1">Uncharacterized protein</fullName>
    </submittedName>
</protein>
<evidence type="ECO:0000313" key="2">
    <source>
        <dbReference type="Proteomes" id="UP001472677"/>
    </source>
</evidence>
<comment type="caution">
    <text evidence="1">The sequence shown here is derived from an EMBL/GenBank/DDBJ whole genome shotgun (WGS) entry which is preliminary data.</text>
</comment>
<dbReference type="EMBL" id="JBBPBM010000006">
    <property type="protein sequence ID" value="KAK8580393.1"/>
    <property type="molecule type" value="Genomic_DNA"/>
</dbReference>